<gene>
    <name evidence="3" type="primary">Acey_s0070.g442</name>
    <name evidence="3" type="ORF">Y032_0070g442</name>
</gene>
<proteinExistence type="predicted"/>
<dbReference type="Proteomes" id="UP000024635">
    <property type="component" value="Unassembled WGS sequence"/>
</dbReference>
<evidence type="ECO:0000313" key="4">
    <source>
        <dbReference type="Proteomes" id="UP000024635"/>
    </source>
</evidence>
<protein>
    <recommendedName>
        <fullName evidence="2">Protein kinase domain-containing protein</fullName>
    </recommendedName>
</protein>
<dbReference type="EMBL" id="JARK01001406">
    <property type="protein sequence ID" value="EYC07451.1"/>
    <property type="molecule type" value="Genomic_DNA"/>
</dbReference>
<dbReference type="InterPro" id="IPR000719">
    <property type="entry name" value="Prot_kinase_dom"/>
</dbReference>
<keyword evidence="4" id="KW-1185">Reference proteome</keyword>
<organism evidence="3 4">
    <name type="scientific">Ancylostoma ceylanicum</name>
    <dbReference type="NCBI Taxonomy" id="53326"/>
    <lineage>
        <taxon>Eukaryota</taxon>
        <taxon>Metazoa</taxon>
        <taxon>Ecdysozoa</taxon>
        <taxon>Nematoda</taxon>
        <taxon>Chromadorea</taxon>
        <taxon>Rhabditida</taxon>
        <taxon>Rhabditina</taxon>
        <taxon>Rhabditomorpha</taxon>
        <taxon>Strongyloidea</taxon>
        <taxon>Ancylostomatidae</taxon>
        <taxon>Ancylostomatinae</taxon>
        <taxon>Ancylostoma</taxon>
    </lineage>
</organism>
<keyword evidence="1" id="KW-0547">Nucleotide-binding</keyword>
<sequence length="208" mass="23423">MINLLSFPPHSDLSSGNSAIFCKRAEAVATTIAFLEGFGKVDHCDSRTVLYTRQTLSKFRKGLVLTSSHHELSCYGVQNLLRLKIGMSIVNNGKSHRKSLVCPRLLFGEFSKVNREGSMCEIVELTPGCMVKNWKIEEKVGEGGFGAVYKCVNEKNELYALKVEGKEEKVQLLKMEVYVLAELGKFGGRHFCRIEDRVCQFNDRFSKC</sequence>
<dbReference type="PROSITE" id="PS00107">
    <property type="entry name" value="PROTEIN_KINASE_ATP"/>
    <property type="match status" value="1"/>
</dbReference>
<dbReference type="STRING" id="53326.A0A016TXF3"/>
<dbReference type="SUPFAM" id="SSF56112">
    <property type="entry name" value="Protein kinase-like (PK-like)"/>
    <property type="match status" value="1"/>
</dbReference>
<comment type="caution">
    <text evidence="3">The sequence shown here is derived from an EMBL/GenBank/DDBJ whole genome shotgun (WGS) entry which is preliminary data.</text>
</comment>
<keyword evidence="1" id="KW-0067">ATP-binding</keyword>
<dbReference type="PROSITE" id="PS50011">
    <property type="entry name" value="PROTEIN_KINASE_DOM"/>
    <property type="match status" value="1"/>
</dbReference>
<dbReference type="OrthoDB" id="5979581at2759"/>
<accession>A0A016TXF3</accession>
<dbReference type="InterPro" id="IPR011009">
    <property type="entry name" value="Kinase-like_dom_sf"/>
</dbReference>
<feature type="domain" description="Protein kinase" evidence="2">
    <location>
        <begin position="134"/>
        <end position="208"/>
    </location>
</feature>
<evidence type="ECO:0000259" key="2">
    <source>
        <dbReference type="PROSITE" id="PS50011"/>
    </source>
</evidence>
<dbReference type="Gene3D" id="3.30.200.20">
    <property type="entry name" value="Phosphorylase Kinase, domain 1"/>
    <property type="match status" value="1"/>
</dbReference>
<feature type="binding site" evidence="1">
    <location>
        <position position="162"/>
    </location>
    <ligand>
        <name>ATP</name>
        <dbReference type="ChEBI" id="CHEBI:30616"/>
    </ligand>
</feature>
<dbReference type="GO" id="GO:0005524">
    <property type="term" value="F:ATP binding"/>
    <property type="evidence" value="ECO:0007669"/>
    <property type="project" value="UniProtKB-UniRule"/>
</dbReference>
<dbReference type="AlphaFoldDB" id="A0A016TXF3"/>
<dbReference type="InterPro" id="IPR017441">
    <property type="entry name" value="Protein_kinase_ATP_BS"/>
</dbReference>
<evidence type="ECO:0000313" key="3">
    <source>
        <dbReference type="EMBL" id="EYC07451.1"/>
    </source>
</evidence>
<dbReference type="GO" id="GO:0004672">
    <property type="term" value="F:protein kinase activity"/>
    <property type="evidence" value="ECO:0007669"/>
    <property type="project" value="InterPro"/>
</dbReference>
<reference evidence="4" key="1">
    <citation type="journal article" date="2015" name="Nat. Genet.">
        <title>The genome and transcriptome of the zoonotic hookworm Ancylostoma ceylanicum identify infection-specific gene families.</title>
        <authorList>
            <person name="Schwarz E.M."/>
            <person name="Hu Y."/>
            <person name="Antoshechkin I."/>
            <person name="Miller M.M."/>
            <person name="Sternberg P.W."/>
            <person name="Aroian R.V."/>
        </authorList>
    </citation>
    <scope>NUCLEOTIDE SEQUENCE</scope>
    <source>
        <strain evidence="4">HY135</strain>
    </source>
</reference>
<name>A0A016TXF3_9BILA</name>
<evidence type="ECO:0000256" key="1">
    <source>
        <dbReference type="PROSITE-ProRule" id="PRU10141"/>
    </source>
</evidence>